<proteinExistence type="predicted"/>
<dbReference type="EMBL" id="JAOPJF010000004">
    <property type="protein sequence ID" value="KAK1149148.1"/>
    <property type="molecule type" value="Genomic_DNA"/>
</dbReference>
<name>A0ACC3BF73_9EURO</name>
<keyword evidence="2" id="KW-1185">Reference proteome</keyword>
<organism evidence="1 2">
    <name type="scientific">Aspergillus melleus</name>
    <dbReference type="NCBI Taxonomy" id="138277"/>
    <lineage>
        <taxon>Eukaryota</taxon>
        <taxon>Fungi</taxon>
        <taxon>Dikarya</taxon>
        <taxon>Ascomycota</taxon>
        <taxon>Pezizomycotina</taxon>
        <taxon>Eurotiomycetes</taxon>
        <taxon>Eurotiomycetidae</taxon>
        <taxon>Eurotiales</taxon>
        <taxon>Aspergillaceae</taxon>
        <taxon>Aspergillus</taxon>
        <taxon>Aspergillus subgen. Circumdati</taxon>
    </lineage>
</organism>
<gene>
    <name evidence="1" type="primary">SWD3</name>
    <name evidence="1" type="ORF">N8T08_006368</name>
</gene>
<evidence type="ECO:0000313" key="1">
    <source>
        <dbReference type="EMBL" id="KAK1149148.1"/>
    </source>
</evidence>
<comment type="caution">
    <text evidence="1">The sequence shown here is derived from an EMBL/GenBank/DDBJ whole genome shotgun (WGS) entry which is preliminary data.</text>
</comment>
<evidence type="ECO:0000313" key="2">
    <source>
        <dbReference type="Proteomes" id="UP001177260"/>
    </source>
</evidence>
<accession>A0ACC3BF73</accession>
<sequence length="584" mass="62847">MDGYNHRSKRRRLDPSPVRPNGFIKSPTESSSDELAAGSEHEAERRRASWSIQKAVPPKRPYRRSRSYSGSESPDELTMDAEDYWRSRGRGRKSPSEVSAEPSSEQYPDEGEGEAEEEDAEEEEEVAGAEEEDAGAEGDAEDVENEDVEETPADVEEPDAAPEQTYSHRSPTPVPPPPPPPPPKPDKLNYQQKFLLRGHLRGVSAVQFSPDASMIASGGADGAVKVWDTQSGRLIHTFEGHLAGVSTISWGPDGAIIASGSDDKTIRLWNVLTGKAHPIPFVGHHNYVYQIAFSPKGNMLASGSYDEAVFLWDVRSASVMRSLPAHSDPVGGIDVVWDGTLVASCATDGLIRIWDTATGQCLRTLVHEDNPPVTAVKFSPNGKYVLAWTLDDCVRLWNYVEGRCIKTYQGHSNRKYSLSGGFGVYGAPGAPPEAFAVSGSEDGAVLCWDVVNKKILQRIEGHAGVVLGVDTASLGEQRLMVSCGIDGLVRVYEEREKEDKGPERDAEAGAEQQPNGTGEASADTEPQADMAPEADMEPEADMAPEAPAREPEAVGAQTNGVTPTGASDAEPQDTEMGEADTPGG</sequence>
<protein>
    <submittedName>
        <fullName evidence="1">WD domain protein</fullName>
    </submittedName>
</protein>
<dbReference type="Proteomes" id="UP001177260">
    <property type="component" value="Unassembled WGS sequence"/>
</dbReference>
<reference evidence="1 2" key="1">
    <citation type="journal article" date="2023" name="ACS Omega">
        <title>Identification of the Neoaspergillic Acid Biosynthesis Gene Cluster by Establishing an In Vitro CRISPR-Ribonucleoprotein Genetic System in Aspergillus melleus.</title>
        <authorList>
            <person name="Yuan B."/>
            <person name="Grau M.F."/>
            <person name="Murata R.M."/>
            <person name="Torok T."/>
            <person name="Venkateswaran K."/>
            <person name="Stajich J.E."/>
            <person name="Wang C.C.C."/>
        </authorList>
    </citation>
    <scope>NUCLEOTIDE SEQUENCE [LARGE SCALE GENOMIC DNA]</scope>
    <source>
        <strain evidence="1 2">IMV 1140</strain>
    </source>
</reference>